<name>A0A2T5U954_9SPHN</name>
<protein>
    <submittedName>
        <fullName evidence="2">Uncharacterized protein (DUF2236 family)</fullName>
    </submittedName>
</protein>
<dbReference type="PANTHER" id="PTHR36151:SF3">
    <property type="entry name" value="ER-BOUND OXYGENASE MPAB_MPAB'_RUBBER OXYGENASE CATALYTIC DOMAIN-CONTAINING PROTEIN"/>
    <property type="match status" value="1"/>
</dbReference>
<comment type="caution">
    <text evidence="2">The sequence shown here is derived from an EMBL/GenBank/DDBJ whole genome shotgun (WGS) entry which is preliminary data.</text>
</comment>
<dbReference type="Proteomes" id="UP000244013">
    <property type="component" value="Unassembled WGS sequence"/>
</dbReference>
<dbReference type="GO" id="GO:0016491">
    <property type="term" value="F:oxidoreductase activity"/>
    <property type="evidence" value="ECO:0007669"/>
    <property type="project" value="InterPro"/>
</dbReference>
<dbReference type="EMBL" id="QAYE01000002">
    <property type="protein sequence ID" value="PTW48041.1"/>
    <property type="molecule type" value="Genomic_DNA"/>
</dbReference>
<dbReference type="Pfam" id="PF09995">
    <property type="entry name" value="MPAB_Lcp_cat"/>
    <property type="match status" value="1"/>
</dbReference>
<proteinExistence type="predicted"/>
<evidence type="ECO:0000259" key="1">
    <source>
        <dbReference type="Pfam" id="PF09995"/>
    </source>
</evidence>
<reference evidence="2 3" key="1">
    <citation type="submission" date="2018-04" db="EMBL/GenBank/DDBJ databases">
        <title>Genomic Encyclopedia of Type Strains, Phase III (KMG-III): the genomes of soil and plant-associated and newly described type strains.</title>
        <authorList>
            <person name="Whitman W."/>
        </authorList>
    </citation>
    <scope>NUCLEOTIDE SEQUENCE [LARGE SCALE GENOMIC DNA]</scope>
    <source>
        <strain evidence="2 3">MA-olki</strain>
    </source>
</reference>
<evidence type="ECO:0000313" key="2">
    <source>
        <dbReference type="EMBL" id="PTW48041.1"/>
    </source>
</evidence>
<organism evidence="2 3">
    <name type="scientific">Sphingomonas faeni</name>
    <dbReference type="NCBI Taxonomy" id="185950"/>
    <lineage>
        <taxon>Bacteria</taxon>
        <taxon>Pseudomonadati</taxon>
        <taxon>Pseudomonadota</taxon>
        <taxon>Alphaproteobacteria</taxon>
        <taxon>Sphingomonadales</taxon>
        <taxon>Sphingomonadaceae</taxon>
        <taxon>Sphingomonas</taxon>
    </lineage>
</organism>
<gene>
    <name evidence="2" type="ORF">C8J25_102130</name>
</gene>
<accession>A0A2T5U954</accession>
<dbReference type="InterPro" id="IPR018713">
    <property type="entry name" value="MPAB/Lcp_cat_dom"/>
</dbReference>
<dbReference type="PANTHER" id="PTHR36151">
    <property type="entry name" value="BLR2777 PROTEIN"/>
    <property type="match status" value="1"/>
</dbReference>
<feature type="domain" description="ER-bound oxygenase mpaB/mpaB'/Rubber oxygenase catalytic" evidence="1">
    <location>
        <begin position="72"/>
        <end position="303"/>
    </location>
</feature>
<evidence type="ECO:0000313" key="3">
    <source>
        <dbReference type="Proteomes" id="UP000244013"/>
    </source>
</evidence>
<dbReference type="AlphaFoldDB" id="A0A2T5U954"/>
<sequence length="308" mass="33903">MTGPSMLPTYPPLLNTGSGVRDGMNDSLLSIRDQTKTGIVRQVRTLFNDQARGEEPVKRSDTALFPPDSMIWRVHGDVVSMMVGGVSALLLQMLHPAVLAGVWDHSNFRTDMLGRLRRTARFIAATTYGERAEAEAAIARVRAVHSHIGGALPDGTPYRADDPKLLAWVHVSEAWSFLAAWQHYGDRRLTLAQEDLYYAEFASIGSALGADALPRNRAATNQALRNMQPALIADGRTREVARLVLDQTPSNPLAIPLQRTIAPAAVDLLPSWARRMHGLHASPVFMRPVVRSGTRQMAKTLRWAFDGN</sequence>